<feature type="region of interest" description="Disordered" evidence="9">
    <location>
        <begin position="262"/>
        <end position="362"/>
    </location>
</feature>
<dbReference type="Pfam" id="PF08528">
    <property type="entry name" value="Whi5"/>
    <property type="match status" value="1"/>
</dbReference>
<dbReference type="AlphaFoldDB" id="A0A1L7WNH8"/>
<keyword evidence="7" id="KW-0804">Transcription</keyword>
<evidence type="ECO:0000256" key="4">
    <source>
        <dbReference type="ARBA" id="ARBA00022490"/>
    </source>
</evidence>
<feature type="region of interest" description="Disordered" evidence="9">
    <location>
        <begin position="139"/>
        <end position="164"/>
    </location>
</feature>
<feature type="compositionally biased region" description="Polar residues" evidence="9">
    <location>
        <begin position="20"/>
        <end position="43"/>
    </location>
</feature>
<accession>A0A1L7WNH8</accession>
<feature type="region of interest" description="Disordered" evidence="9">
    <location>
        <begin position="1"/>
        <end position="43"/>
    </location>
</feature>
<feature type="compositionally biased region" description="Basic and acidic residues" evidence="9">
    <location>
        <begin position="73"/>
        <end position="82"/>
    </location>
</feature>
<evidence type="ECO:0000256" key="5">
    <source>
        <dbReference type="ARBA" id="ARBA00022491"/>
    </source>
</evidence>
<keyword evidence="4" id="KW-0963">Cytoplasm</keyword>
<protein>
    <submittedName>
        <fullName evidence="10">Uncharacterized protein</fullName>
    </submittedName>
</protein>
<evidence type="ECO:0000313" key="11">
    <source>
        <dbReference type="Proteomes" id="UP000184330"/>
    </source>
</evidence>
<evidence type="ECO:0000256" key="3">
    <source>
        <dbReference type="ARBA" id="ARBA00006922"/>
    </source>
</evidence>
<feature type="region of interest" description="Disordered" evidence="9">
    <location>
        <begin position="73"/>
        <end position="92"/>
    </location>
</feature>
<keyword evidence="6" id="KW-0805">Transcription regulation</keyword>
<evidence type="ECO:0000256" key="7">
    <source>
        <dbReference type="ARBA" id="ARBA00023163"/>
    </source>
</evidence>
<evidence type="ECO:0000256" key="2">
    <source>
        <dbReference type="ARBA" id="ARBA00004496"/>
    </source>
</evidence>
<proteinExistence type="inferred from homology"/>
<evidence type="ECO:0000256" key="9">
    <source>
        <dbReference type="SAM" id="MobiDB-lite"/>
    </source>
</evidence>
<organism evidence="10 11">
    <name type="scientific">Phialocephala subalpina</name>
    <dbReference type="NCBI Taxonomy" id="576137"/>
    <lineage>
        <taxon>Eukaryota</taxon>
        <taxon>Fungi</taxon>
        <taxon>Dikarya</taxon>
        <taxon>Ascomycota</taxon>
        <taxon>Pezizomycotina</taxon>
        <taxon>Leotiomycetes</taxon>
        <taxon>Helotiales</taxon>
        <taxon>Mollisiaceae</taxon>
        <taxon>Phialocephala</taxon>
        <taxon>Phialocephala fortinii species complex</taxon>
    </lineage>
</organism>
<evidence type="ECO:0000256" key="1">
    <source>
        <dbReference type="ARBA" id="ARBA00004123"/>
    </source>
</evidence>
<dbReference type="InterPro" id="IPR013734">
    <property type="entry name" value="TF_Nrm1/Whi5"/>
</dbReference>
<dbReference type="OrthoDB" id="5345625at2759"/>
<keyword evidence="5" id="KW-0678">Repressor</keyword>
<evidence type="ECO:0000256" key="8">
    <source>
        <dbReference type="ARBA" id="ARBA00023242"/>
    </source>
</evidence>
<reference evidence="10 11" key="1">
    <citation type="submission" date="2016-03" db="EMBL/GenBank/DDBJ databases">
        <authorList>
            <person name="Ploux O."/>
        </authorList>
    </citation>
    <scope>NUCLEOTIDE SEQUENCE [LARGE SCALE GENOMIC DNA]</scope>
    <source>
        <strain evidence="10 11">UAMH 11012</strain>
    </source>
</reference>
<dbReference type="EMBL" id="FJOG01000005">
    <property type="protein sequence ID" value="CZR54329.1"/>
    <property type="molecule type" value="Genomic_DNA"/>
</dbReference>
<evidence type="ECO:0000256" key="6">
    <source>
        <dbReference type="ARBA" id="ARBA00023015"/>
    </source>
</evidence>
<gene>
    <name evidence="10" type="ORF">PAC_04213</name>
</gene>
<comment type="similarity">
    <text evidence="3">Belongs to the WHI5/NRM1 family.</text>
</comment>
<dbReference type="Proteomes" id="UP000184330">
    <property type="component" value="Unassembled WGS sequence"/>
</dbReference>
<dbReference type="GO" id="GO:0005634">
    <property type="term" value="C:nucleus"/>
    <property type="evidence" value="ECO:0007669"/>
    <property type="project" value="UniProtKB-SubCell"/>
</dbReference>
<sequence>MMASTSPTRRPLGRLDSNVLPPTSSGSWNLLQQDTGASKSESGSKILLRHTYRGEETGKAALQVNMAIKSQRHYDLASDGHTAKKRKTHCRSEGVPEYAMRSMEAAKRDAETSRHKETYAEEATLPEFEVSVGRHMQGSDALAKDVTPSQDAEKNYEREEADSLLSHLVSPSPESATSPTSSEIVAINDSQNTTITVPDDDFLADWPANSLSAMARRPLSQEDIRRKAKEIRLRLSLANYKVRTNQIDIPISRLQVRPSAFSNSFPRRIPGTKTLRTPLPSASIPSIHLQNPSAEKTKPSTLNIPSSPPPPHLSRPVGDTMSPVKHQNDYTRDGLSTPLLPRQRDRLLNPPSLGSPTWDRSEITSSVVKGRAADGLLSLMRQG</sequence>
<dbReference type="GO" id="GO:0005737">
    <property type="term" value="C:cytoplasm"/>
    <property type="evidence" value="ECO:0007669"/>
    <property type="project" value="UniProtKB-SubCell"/>
</dbReference>
<comment type="subcellular location">
    <subcellularLocation>
        <location evidence="2">Cytoplasm</location>
    </subcellularLocation>
    <subcellularLocation>
        <location evidence="1">Nucleus</location>
    </subcellularLocation>
</comment>
<keyword evidence="8" id="KW-0539">Nucleus</keyword>
<evidence type="ECO:0000313" key="10">
    <source>
        <dbReference type="EMBL" id="CZR54329.1"/>
    </source>
</evidence>
<keyword evidence="11" id="KW-1185">Reference proteome</keyword>
<name>A0A1L7WNH8_9HELO</name>